<evidence type="ECO:0000256" key="6">
    <source>
        <dbReference type="ARBA" id="ARBA00023136"/>
    </source>
</evidence>
<dbReference type="AlphaFoldDB" id="A0A975JXI8"/>
<evidence type="ECO:0000256" key="3">
    <source>
        <dbReference type="ARBA" id="ARBA00022475"/>
    </source>
</evidence>
<feature type="transmembrane region" description="Helical" evidence="7">
    <location>
        <begin position="770"/>
        <end position="789"/>
    </location>
</feature>
<dbReference type="RefSeq" id="WP_211699106.1">
    <property type="nucleotide sequence ID" value="NZ_CP046600.1"/>
</dbReference>
<keyword evidence="6 7" id="KW-0472">Membrane</keyword>
<feature type="transmembrane region" description="Helical" evidence="7">
    <location>
        <begin position="186"/>
        <end position="203"/>
    </location>
</feature>
<dbReference type="InterPro" id="IPR004707">
    <property type="entry name" value="MmpL_fam"/>
</dbReference>
<evidence type="ECO:0000259" key="8">
    <source>
        <dbReference type="Pfam" id="PF03176"/>
    </source>
</evidence>
<feature type="transmembrane region" description="Helical" evidence="7">
    <location>
        <begin position="796"/>
        <end position="820"/>
    </location>
</feature>
<dbReference type="NCBIfam" id="TIGR00833">
    <property type="entry name" value="actII"/>
    <property type="match status" value="1"/>
</dbReference>
<proteinExistence type="inferred from homology"/>
<protein>
    <submittedName>
        <fullName evidence="9">MMPL family RND transporter</fullName>
    </submittedName>
</protein>
<comment type="similarity">
    <text evidence="2">Belongs to the resistance-nodulation-cell division (RND) (TC 2.A.6) family. MmpL subfamily.</text>
</comment>
<dbReference type="KEGG" id="mspg:F6B93_10870"/>
<keyword evidence="10" id="KW-1185">Reference proteome</keyword>
<keyword evidence="4 7" id="KW-0812">Transmembrane</keyword>
<name>A0A975JXI8_9MYCO</name>
<dbReference type="GO" id="GO:0005886">
    <property type="term" value="C:plasma membrane"/>
    <property type="evidence" value="ECO:0007669"/>
    <property type="project" value="UniProtKB-SubCell"/>
</dbReference>
<sequence>MTTIARFIYRFAPLVIGAWILAAVVANLVAPRLEQLITSGDQPYLPAGTPTALAVQRSAEAFSQVPTDNVGYLVLQRYGGLDERDRSFYDHLVVALRADSRHVHEVVDWWGVPTIAKAAVSEDQHVATAAVRFSGMVGTTQASESITAARAIAAGLDPPDGLQIFITGPGATIMDEFAAIDRQTQLITATTLAALFILLLVLYRSLITPMVPLLSVVGAFALVKPVVSVLIQQGFVGVSLFSLWLSVAVVVGVGTGFSIFLIGRYHERRRQDFAPSEALADAYRGVAPAIVGSTLIVVTALGAVGWLSLARIGMFATTGVLCSIGVLAVGLAVLTLTPALIALASRAGLAKPPHRKRTLRRFRRLGTVVARWPAPILVGSGVFVLILLIALQGVPIGWDEAKATPRWAESNRGYQAVDDHFPPNQLLPDTVTIETDHDIRNPAGLTAIERITAAIMAIRGVRMVQSASHPTGLVSKQAAMNPSAGNIGDRLDEFSDQLASRSETFDNLETAANSMLNAVDLLQAGIQQGTYGVGQASLAVRLMQEAVKELRAATGDVIDIFDPLRRFTGAIPDCPTNAVCSAADEVVQWANKVVERSEGLADSARQLGQGIADAALAPANGPGVPTDLQAALDGASAQLDQMRASAAGLKAMLNDVGEASIRELPGYLHELAAVSQSGPGVDLYAARRILNDPKMRPVLKDFISQDGRATRLLVYGDGQEWGSDGAERARAIVAAVAAATKGGSLQPTAVELTGVGPLTRDLQDLVGSDLSKLAIITFAVIFVISALFLRSPVAGLILVGTAGTSYLCALGASMLIWRHILGRDLHWSVPPIAFVLVVAVGSTCNLLLTLRIREEVPAGPRTAIIRAFATTGALATIAGMVVGLAVAALAASSVLSVAQIGVAVGVGLVLDALVVRNLVLPALLVVLGRWSWWPGSPGYSLQDVESPDRSSEVVATSAM</sequence>
<comment type="subcellular location">
    <subcellularLocation>
        <location evidence="1">Cell membrane</location>
        <topology evidence="1">Multi-pass membrane protein</topology>
    </subcellularLocation>
</comment>
<feature type="transmembrane region" description="Helical" evidence="7">
    <location>
        <begin position="897"/>
        <end position="919"/>
    </location>
</feature>
<keyword evidence="5 7" id="KW-1133">Transmembrane helix</keyword>
<dbReference type="PANTHER" id="PTHR33406:SF6">
    <property type="entry name" value="MEMBRANE PROTEIN YDGH-RELATED"/>
    <property type="match status" value="1"/>
</dbReference>
<feature type="transmembrane region" description="Helical" evidence="7">
    <location>
        <begin position="7"/>
        <end position="30"/>
    </location>
</feature>
<keyword evidence="3" id="KW-1003">Cell membrane</keyword>
<feature type="transmembrane region" description="Helical" evidence="7">
    <location>
        <begin position="210"/>
        <end position="231"/>
    </location>
</feature>
<accession>A0A975JXI8</accession>
<feature type="transmembrane region" description="Helical" evidence="7">
    <location>
        <begin position="286"/>
        <end position="309"/>
    </location>
</feature>
<feature type="transmembrane region" description="Helical" evidence="7">
    <location>
        <begin position="365"/>
        <end position="391"/>
    </location>
</feature>
<dbReference type="Gene3D" id="1.20.1640.10">
    <property type="entry name" value="Multidrug efflux transporter AcrB transmembrane domain"/>
    <property type="match status" value="2"/>
</dbReference>
<dbReference type="InterPro" id="IPR050545">
    <property type="entry name" value="Mycobact_MmpL"/>
</dbReference>
<evidence type="ECO:0000256" key="1">
    <source>
        <dbReference type="ARBA" id="ARBA00004651"/>
    </source>
</evidence>
<gene>
    <name evidence="9" type="ORF">F6B93_10870</name>
</gene>
<reference evidence="9" key="1">
    <citation type="submission" date="2019-12" db="EMBL/GenBank/DDBJ databases">
        <title>Mycobacterium spongiae sp. nov.</title>
        <authorList>
            <person name="Stinear T."/>
        </authorList>
    </citation>
    <scope>NUCLEOTIDE SEQUENCE</scope>
    <source>
        <strain evidence="9">FSD4b-SM</strain>
    </source>
</reference>
<evidence type="ECO:0000256" key="7">
    <source>
        <dbReference type="SAM" id="Phobius"/>
    </source>
</evidence>
<feature type="domain" description="Membrane transport protein MMPL" evidence="8">
    <location>
        <begin position="45"/>
        <end position="376"/>
    </location>
</feature>
<evidence type="ECO:0000256" key="5">
    <source>
        <dbReference type="ARBA" id="ARBA00022989"/>
    </source>
</evidence>
<dbReference type="PANTHER" id="PTHR33406">
    <property type="entry name" value="MEMBRANE PROTEIN MJ1562-RELATED"/>
    <property type="match status" value="1"/>
</dbReference>
<dbReference type="Pfam" id="PF03176">
    <property type="entry name" value="MMPL"/>
    <property type="match status" value="2"/>
</dbReference>
<feature type="domain" description="Membrane transport protein MMPL" evidence="8">
    <location>
        <begin position="633"/>
        <end position="934"/>
    </location>
</feature>
<evidence type="ECO:0000256" key="4">
    <source>
        <dbReference type="ARBA" id="ARBA00022692"/>
    </source>
</evidence>
<evidence type="ECO:0000313" key="10">
    <source>
        <dbReference type="Proteomes" id="UP000682202"/>
    </source>
</evidence>
<dbReference type="EMBL" id="CP046600">
    <property type="protein sequence ID" value="QUR67530.1"/>
    <property type="molecule type" value="Genomic_DNA"/>
</dbReference>
<feature type="transmembrane region" description="Helical" evidence="7">
    <location>
        <begin position="864"/>
        <end position="891"/>
    </location>
</feature>
<feature type="transmembrane region" description="Helical" evidence="7">
    <location>
        <begin position="315"/>
        <end position="344"/>
    </location>
</feature>
<dbReference type="Proteomes" id="UP000682202">
    <property type="component" value="Chromosome"/>
</dbReference>
<feature type="transmembrane region" description="Helical" evidence="7">
    <location>
        <begin position="243"/>
        <end position="265"/>
    </location>
</feature>
<organism evidence="9 10">
    <name type="scientific">Mycobacterium spongiae</name>
    <dbReference type="NCBI Taxonomy" id="886343"/>
    <lineage>
        <taxon>Bacteria</taxon>
        <taxon>Bacillati</taxon>
        <taxon>Actinomycetota</taxon>
        <taxon>Actinomycetes</taxon>
        <taxon>Mycobacteriales</taxon>
        <taxon>Mycobacteriaceae</taxon>
        <taxon>Mycobacterium</taxon>
    </lineage>
</organism>
<evidence type="ECO:0000256" key="2">
    <source>
        <dbReference type="ARBA" id="ARBA00010157"/>
    </source>
</evidence>
<dbReference type="InterPro" id="IPR004869">
    <property type="entry name" value="MMPL_dom"/>
</dbReference>
<dbReference type="SUPFAM" id="SSF82866">
    <property type="entry name" value="Multidrug efflux transporter AcrB transmembrane domain"/>
    <property type="match status" value="2"/>
</dbReference>
<feature type="transmembrane region" description="Helical" evidence="7">
    <location>
        <begin position="832"/>
        <end position="852"/>
    </location>
</feature>
<evidence type="ECO:0000313" key="9">
    <source>
        <dbReference type="EMBL" id="QUR67530.1"/>
    </source>
</evidence>